<protein>
    <submittedName>
        <fullName evidence="4">Uncharacterized protein</fullName>
    </submittedName>
</protein>
<evidence type="ECO:0000313" key="4">
    <source>
        <dbReference type="EMBL" id="KAJ3746553.1"/>
    </source>
</evidence>
<name>A0A9W8P4B3_9AGAR</name>
<feature type="chain" id="PRO_5040833105" evidence="3">
    <location>
        <begin position="16"/>
        <end position="562"/>
    </location>
</feature>
<feature type="compositionally biased region" description="Low complexity" evidence="1">
    <location>
        <begin position="187"/>
        <end position="202"/>
    </location>
</feature>
<feature type="transmembrane region" description="Helical" evidence="2">
    <location>
        <begin position="275"/>
        <end position="297"/>
    </location>
</feature>
<dbReference type="AlphaFoldDB" id="A0A9W8P4B3"/>
<evidence type="ECO:0000256" key="1">
    <source>
        <dbReference type="SAM" id="MobiDB-lite"/>
    </source>
</evidence>
<feature type="compositionally biased region" description="Polar residues" evidence="1">
    <location>
        <begin position="138"/>
        <end position="174"/>
    </location>
</feature>
<organism evidence="4 5">
    <name type="scientific">Lentinula detonsa</name>
    <dbReference type="NCBI Taxonomy" id="2804962"/>
    <lineage>
        <taxon>Eukaryota</taxon>
        <taxon>Fungi</taxon>
        <taxon>Dikarya</taxon>
        <taxon>Basidiomycota</taxon>
        <taxon>Agaricomycotina</taxon>
        <taxon>Agaricomycetes</taxon>
        <taxon>Agaricomycetidae</taxon>
        <taxon>Agaricales</taxon>
        <taxon>Marasmiineae</taxon>
        <taxon>Omphalotaceae</taxon>
        <taxon>Lentinula</taxon>
    </lineage>
</organism>
<dbReference type="EMBL" id="JANVFU010000004">
    <property type="protein sequence ID" value="KAJ3746553.1"/>
    <property type="molecule type" value="Genomic_DNA"/>
</dbReference>
<accession>A0A9W8P4B3</accession>
<feature type="compositionally biased region" description="Low complexity" evidence="1">
    <location>
        <begin position="120"/>
        <end position="137"/>
    </location>
</feature>
<keyword evidence="5" id="KW-1185">Reference proteome</keyword>
<evidence type="ECO:0000256" key="3">
    <source>
        <dbReference type="SAM" id="SignalP"/>
    </source>
</evidence>
<feature type="signal peptide" evidence="3">
    <location>
        <begin position="1"/>
        <end position="15"/>
    </location>
</feature>
<feature type="compositionally biased region" description="Polar residues" evidence="1">
    <location>
        <begin position="203"/>
        <end position="212"/>
    </location>
</feature>
<evidence type="ECO:0000313" key="5">
    <source>
        <dbReference type="Proteomes" id="UP001142393"/>
    </source>
</evidence>
<sequence length="562" mass="58591">MRSIVLLSLGAAAAGFSFTGVPSSALANQASSATLIRDSSDPTAFSLILRLNSQNGGTTIQEFPSEQATNIPFSFTPTESGVFIIEVISNLSPISDTQEPDKIYASSSSVTVATDNQVSLSSSTSTSSSENAGTSSSLQKTDAATSTINASATQTTSSDNNGHTAQASSSTASIDITHDTSNANTAVSTTTTQTDIASSVTTNSFSSPTEGSSGQGALVSNSSESSTVASISASSTIGTLTSSSIAGSTNTNTSPVSTATLAPSAATSRSSKTGMIIGIVFGVLAFVGLCLALLVAYTRYRRRQRTDTFKRHLMFRQVSPLVFNRMASSPSSTEGSSDGDGYREYVPEDDYNRDMVEAGTVQVAEHNEKSSSSHLHSMYSEQSVHSVYSDSPSVFYTAVPAPRPAGATIIGPSQTLPLPTPPAPTYPALGLTFDSNAQLPPSSLSTPAPAAQAVHLSALNSEHTSASALPQLAPGWVFPRTQPRSSQLLSPKTDRQMEISDRKVRLQGKLIGLQGWGNTSVAESQAEIEAVKEQIRRLEALEDSDWALGKSNEVPIWGLGLS</sequence>
<keyword evidence="2" id="KW-0472">Membrane</keyword>
<keyword evidence="3" id="KW-0732">Signal</keyword>
<comment type="caution">
    <text evidence="4">The sequence shown here is derived from an EMBL/GenBank/DDBJ whole genome shotgun (WGS) entry which is preliminary data.</text>
</comment>
<keyword evidence="2" id="KW-1133">Transmembrane helix</keyword>
<proteinExistence type="predicted"/>
<gene>
    <name evidence="4" type="ORF">DFH05DRAFT_1485638</name>
</gene>
<reference evidence="4 5" key="1">
    <citation type="journal article" date="2023" name="Proc. Natl. Acad. Sci. U.S.A.">
        <title>A global phylogenomic analysis of the shiitake genus Lentinula.</title>
        <authorList>
            <person name="Sierra-Patev S."/>
            <person name="Min B."/>
            <person name="Naranjo-Ortiz M."/>
            <person name="Looney B."/>
            <person name="Konkel Z."/>
            <person name="Slot J.C."/>
            <person name="Sakamoto Y."/>
            <person name="Steenwyk J.L."/>
            <person name="Rokas A."/>
            <person name="Carro J."/>
            <person name="Camarero S."/>
            <person name="Ferreira P."/>
            <person name="Molpeceres G."/>
            <person name="Ruiz-Duenas F.J."/>
            <person name="Serrano A."/>
            <person name="Henrissat B."/>
            <person name="Drula E."/>
            <person name="Hughes K.W."/>
            <person name="Mata J.L."/>
            <person name="Ishikawa N.K."/>
            <person name="Vargas-Isla R."/>
            <person name="Ushijima S."/>
            <person name="Smith C.A."/>
            <person name="Donoghue J."/>
            <person name="Ahrendt S."/>
            <person name="Andreopoulos W."/>
            <person name="He G."/>
            <person name="LaButti K."/>
            <person name="Lipzen A."/>
            <person name="Ng V."/>
            <person name="Riley R."/>
            <person name="Sandor L."/>
            <person name="Barry K."/>
            <person name="Martinez A.T."/>
            <person name="Xiao Y."/>
            <person name="Gibbons J.G."/>
            <person name="Terashima K."/>
            <person name="Grigoriev I.V."/>
            <person name="Hibbett D."/>
        </authorList>
    </citation>
    <scope>NUCLEOTIDE SEQUENCE [LARGE SCALE GENOMIC DNA]</scope>
    <source>
        <strain evidence="4 5">TFB7810</strain>
    </source>
</reference>
<dbReference type="Proteomes" id="UP001142393">
    <property type="component" value="Unassembled WGS sequence"/>
</dbReference>
<feature type="region of interest" description="Disordered" evidence="1">
    <location>
        <begin position="120"/>
        <end position="175"/>
    </location>
</feature>
<evidence type="ECO:0000256" key="2">
    <source>
        <dbReference type="SAM" id="Phobius"/>
    </source>
</evidence>
<keyword evidence="2" id="KW-0812">Transmembrane</keyword>
<feature type="region of interest" description="Disordered" evidence="1">
    <location>
        <begin position="242"/>
        <end position="265"/>
    </location>
</feature>
<feature type="region of interest" description="Disordered" evidence="1">
    <location>
        <begin position="187"/>
        <end position="220"/>
    </location>
</feature>